<proteinExistence type="predicted"/>
<keyword evidence="1" id="KW-0812">Transmembrane</keyword>
<feature type="transmembrane region" description="Helical" evidence="1">
    <location>
        <begin position="12"/>
        <end position="30"/>
    </location>
</feature>
<protein>
    <recommendedName>
        <fullName evidence="4">DUF2809 domain-containing protein</fullName>
    </recommendedName>
</protein>
<feature type="transmembrane region" description="Helical" evidence="1">
    <location>
        <begin position="68"/>
        <end position="86"/>
    </location>
</feature>
<dbReference type="Pfam" id="PF10990">
    <property type="entry name" value="DUF2809"/>
    <property type="match status" value="1"/>
</dbReference>
<dbReference type="InterPro" id="IPR021257">
    <property type="entry name" value="DUF2809"/>
</dbReference>
<feature type="transmembrane region" description="Helical" evidence="1">
    <location>
        <begin position="42"/>
        <end position="61"/>
    </location>
</feature>
<dbReference type="STRING" id="459349.CLOAM0031"/>
<evidence type="ECO:0000313" key="3">
    <source>
        <dbReference type="Proteomes" id="UP000002019"/>
    </source>
</evidence>
<dbReference type="Proteomes" id="UP000002019">
    <property type="component" value="Chromosome"/>
</dbReference>
<evidence type="ECO:0000313" key="2">
    <source>
        <dbReference type="EMBL" id="CAO79949.1"/>
    </source>
</evidence>
<keyword evidence="1" id="KW-0472">Membrane</keyword>
<gene>
    <name evidence="2" type="ordered locus">CLOAM0031</name>
</gene>
<evidence type="ECO:0008006" key="4">
    <source>
        <dbReference type="Google" id="ProtNLM"/>
    </source>
</evidence>
<keyword evidence="3" id="KW-1185">Reference proteome</keyword>
<dbReference type="OrthoDB" id="5360192at2"/>
<name>B0VIG0_CLOAI</name>
<organism evidence="2 3">
    <name type="scientific">Cloacimonas acidaminovorans (strain Evry)</name>
    <dbReference type="NCBI Taxonomy" id="459349"/>
    <lineage>
        <taxon>Bacteria</taxon>
        <taxon>Pseudomonadati</taxon>
        <taxon>Candidatus Cloacimonadota</taxon>
        <taxon>Candidatus Cloacimonadia</taxon>
        <taxon>Candidatus Cloacimonadales</taxon>
        <taxon>Candidatus Cloacimonadaceae</taxon>
        <taxon>Candidatus Cloacimonas</taxon>
    </lineage>
</organism>
<dbReference type="HOGENOM" id="CLU_133181_2_1_0"/>
<dbReference type="KEGG" id="caci:CLOAM0031"/>
<evidence type="ECO:0000256" key="1">
    <source>
        <dbReference type="SAM" id="Phobius"/>
    </source>
</evidence>
<dbReference type="AlphaFoldDB" id="B0VIG0"/>
<accession>B0VIG0</accession>
<dbReference type="EMBL" id="CU466930">
    <property type="protein sequence ID" value="CAO79949.1"/>
    <property type="molecule type" value="Genomic_DNA"/>
</dbReference>
<reference evidence="2 3" key="1">
    <citation type="journal article" date="2008" name="J. Bacteriol.">
        <title>'Candidatus Cloacamonas acidaminovorans': genome sequence reconstruction provides a first glimpse of a new bacterial division.</title>
        <authorList>
            <person name="Pelletier E."/>
            <person name="Kreimeyer A."/>
            <person name="Bocs S."/>
            <person name="Rouy Z."/>
            <person name="Gyapay G."/>
            <person name="Chouari R."/>
            <person name="Riviere D."/>
            <person name="Ganesan A."/>
            <person name="Daegelen P."/>
            <person name="Sghir A."/>
            <person name="Cohen G.N."/>
            <person name="Medigue C."/>
            <person name="Weissenbach J."/>
            <person name="Le Paslier D."/>
        </authorList>
    </citation>
    <scope>NUCLEOTIDE SEQUENCE [LARGE SCALE GENOMIC DNA]</scope>
    <source>
        <strain evidence="3">Evry</strain>
    </source>
</reference>
<feature type="transmembrane region" description="Helical" evidence="1">
    <location>
        <begin position="106"/>
        <end position="128"/>
    </location>
</feature>
<keyword evidence="1" id="KW-1133">Transmembrane helix</keyword>
<sequence length="145" mass="16825">MDRKKPEIIKKGFPFVVIVLSAILGIGSRKYGNYLPNFMAEYTGDTMWALAFYALFWMFFPRKRNWEIALLTFDFSCLIELSQLWHPVWLEKIRSTIIGGLLLGFGFRYTDLFCYFAGCLLGFLIFSLGKSRRSNKKLFGEATCL</sequence>